<evidence type="ECO:0000256" key="3">
    <source>
        <dbReference type="ARBA" id="ARBA00022692"/>
    </source>
</evidence>
<organism evidence="14 15">
    <name type="scientific">Porites evermanni</name>
    <dbReference type="NCBI Taxonomy" id="104178"/>
    <lineage>
        <taxon>Eukaryota</taxon>
        <taxon>Metazoa</taxon>
        <taxon>Cnidaria</taxon>
        <taxon>Anthozoa</taxon>
        <taxon>Hexacorallia</taxon>
        <taxon>Scleractinia</taxon>
        <taxon>Fungiina</taxon>
        <taxon>Poritidae</taxon>
        <taxon>Porites</taxon>
    </lineage>
</organism>
<keyword evidence="4 12" id="KW-1133">Transmembrane helix</keyword>
<evidence type="ECO:0000313" key="14">
    <source>
        <dbReference type="EMBL" id="CAH3151867.1"/>
    </source>
</evidence>
<feature type="transmembrane region" description="Helical" evidence="12">
    <location>
        <begin position="238"/>
        <end position="261"/>
    </location>
</feature>
<dbReference type="Proteomes" id="UP001159427">
    <property type="component" value="Unassembled WGS sequence"/>
</dbReference>
<evidence type="ECO:0000256" key="10">
    <source>
        <dbReference type="RuleBase" id="RU000688"/>
    </source>
</evidence>
<keyword evidence="2" id="KW-1003">Cell membrane</keyword>
<accession>A0ABN8PVW9</accession>
<dbReference type="InterPro" id="IPR017452">
    <property type="entry name" value="GPCR_Rhodpsn_7TM"/>
</dbReference>
<dbReference type="PRINTS" id="PR00237">
    <property type="entry name" value="GPCRRHODOPSN"/>
</dbReference>
<keyword evidence="9 10" id="KW-0807">Transducer</keyword>
<evidence type="ECO:0000313" key="15">
    <source>
        <dbReference type="Proteomes" id="UP001159427"/>
    </source>
</evidence>
<reference evidence="14 15" key="1">
    <citation type="submission" date="2022-05" db="EMBL/GenBank/DDBJ databases">
        <authorList>
            <consortium name="Genoscope - CEA"/>
            <person name="William W."/>
        </authorList>
    </citation>
    <scope>NUCLEOTIDE SEQUENCE [LARGE SCALE GENOMIC DNA]</scope>
</reference>
<feature type="region of interest" description="Disordered" evidence="11">
    <location>
        <begin position="451"/>
        <end position="551"/>
    </location>
</feature>
<feature type="transmembrane region" description="Helical" evidence="12">
    <location>
        <begin position="163"/>
        <end position="184"/>
    </location>
</feature>
<dbReference type="PANTHER" id="PTHR24246">
    <property type="entry name" value="OLFACTORY RECEPTOR AND ADENOSINE RECEPTOR"/>
    <property type="match status" value="1"/>
</dbReference>
<name>A0ABN8PVW9_9CNID</name>
<dbReference type="EMBL" id="CALNXI010001022">
    <property type="protein sequence ID" value="CAH3151867.1"/>
    <property type="molecule type" value="Genomic_DNA"/>
</dbReference>
<keyword evidence="6 12" id="KW-0472">Membrane</keyword>
<evidence type="ECO:0000256" key="4">
    <source>
        <dbReference type="ARBA" id="ARBA00022989"/>
    </source>
</evidence>
<evidence type="ECO:0000256" key="6">
    <source>
        <dbReference type="ARBA" id="ARBA00023136"/>
    </source>
</evidence>
<dbReference type="InterPro" id="IPR000276">
    <property type="entry name" value="GPCR_Rhodpsn"/>
</dbReference>
<dbReference type="PROSITE" id="PS00237">
    <property type="entry name" value="G_PROTEIN_RECEP_F1_1"/>
    <property type="match status" value="1"/>
</dbReference>
<feature type="transmembrane region" description="Helical" evidence="12">
    <location>
        <begin position="119"/>
        <end position="142"/>
    </location>
</feature>
<feature type="transmembrane region" description="Helical" evidence="12">
    <location>
        <begin position="190"/>
        <end position="209"/>
    </location>
</feature>
<dbReference type="PROSITE" id="PS50262">
    <property type="entry name" value="G_PROTEIN_RECEP_F1_2"/>
    <property type="match status" value="1"/>
</dbReference>
<keyword evidence="5 10" id="KW-0297">G-protein coupled receptor</keyword>
<evidence type="ECO:0000256" key="11">
    <source>
        <dbReference type="SAM" id="MobiDB-lite"/>
    </source>
</evidence>
<feature type="transmembrane region" description="Helical" evidence="12">
    <location>
        <begin position="76"/>
        <end position="99"/>
    </location>
</feature>
<proteinExistence type="inferred from homology"/>
<dbReference type="Pfam" id="PF00001">
    <property type="entry name" value="7tm_1"/>
    <property type="match status" value="1"/>
</dbReference>
<evidence type="ECO:0000256" key="12">
    <source>
        <dbReference type="SAM" id="Phobius"/>
    </source>
</evidence>
<evidence type="ECO:0000256" key="7">
    <source>
        <dbReference type="ARBA" id="ARBA00023170"/>
    </source>
</evidence>
<keyword evidence="7 10" id="KW-0675">Receptor</keyword>
<dbReference type="SUPFAM" id="SSF81321">
    <property type="entry name" value="Family A G protein-coupled receptor-like"/>
    <property type="match status" value="1"/>
</dbReference>
<keyword evidence="3 10" id="KW-0812">Transmembrane</keyword>
<comment type="similarity">
    <text evidence="10">Belongs to the G-protein coupled receptor 1 family.</text>
</comment>
<evidence type="ECO:0000256" key="9">
    <source>
        <dbReference type="ARBA" id="ARBA00023224"/>
    </source>
</evidence>
<comment type="caution">
    <text evidence="14">The sequence shown here is derived from an EMBL/GenBank/DDBJ whole genome shotgun (WGS) entry which is preliminary data.</text>
</comment>
<gene>
    <name evidence="14" type="ORF">PEVE_00000587</name>
</gene>
<evidence type="ECO:0000259" key="13">
    <source>
        <dbReference type="PROSITE" id="PS50262"/>
    </source>
</evidence>
<evidence type="ECO:0000256" key="5">
    <source>
        <dbReference type="ARBA" id="ARBA00023040"/>
    </source>
</evidence>
<evidence type="ECO:0000256" key="2">
    <source>
        <dbReference type="ARBA" id="ARBA00022475"/>
    </source>
</evidence>
<comment type="subcellular location">
    <subcellularLocation>
        <location evidence="1">Cell membrane</location>
        <topology evidence="1">Multi-pass membrane protein</topology>
    </subcellularLocation>
</comment>
<feature type="compositionally biased region" description="Basic and acidic residues" evidence="11">
    <location>
        <begin position="517"/>
        <end position="538"/>
    </location>
</feature>
<protein>
    <recommendedName>
        <fullName evidence="13">G-protein coupled receptors family 1 profile domain-containing protein</fullName>
    </recommendedName>
</protein>
<evidence type="ECO:0000256" key="1">
    <source>
        <dbReference type="ARBA" id="ARBA00004651"/>
    </source>
</evidence>
<dbReference type="Gene3D" id="1.20.1070.10">
    <property type="entry name" value="Rhodopsin 7-helix transmembrane proteins"/>
    <property type="match status" value="1"/>
</dbReference>
<feature type="transmembrane region" description="Helical" evidence="12">
    <location>
        <begin position="37"/>
        <end position="64"/>
    </location>
</feature>
<dbReference type="CDD" id="cd00637">
    <property type="entry name" value="7tm_classA_rhodopsin-like"/>
    <property type="match status" value="1"/>
</dbReference>
<dbReference type="PANTHER" id="PTHR24246:SF27">
    <property type="entry name" value="ADENOSINE RECEPTOR, ISOFORM A"/>
    <property type="match status" value="1"/>
</dbReference>
<keyword evidence="15" id="KW-1185">Reference proteome</keyword>
<feature type="domain" description="G-protein coupled receptors family 1 profile" evidence="13">
    <location>
        <begin position="56"/>
        <end position="293"/>
    </location>
</feature>
<keyword evidence="8" id="KW-0325">Glycoprotein</keyword>
<evidence type="ECO:0000256" key="8">
    <source>
        <dbReference type="ARBA" id="ARBA00023180"/>
    </source>
</evidence>
<sequence>MFNDTQTDINSSSVASYRPVFSCPQSPNFVWDTTNEIFPWIMVAIVSIASPAAVILNILVISAVKSRKELQKNSNVLLSSMAVADILVGAINMPLSALVEFVISRQVYNNAICQVDVVNVYLMFAFTGCSLYHLTLIAWERYQAIGKCFEYKAKMTKRRLKKLAITAWFLAALTSIPGIVLTALGINHYFIMEAMAAFFALILIPYFYIMVYRETRKRKLTHITQITFLVKAKLENRVAITCTLVSTAVIVSFVPLVTVGLLGELYPVLHNNYVFRSAETLLQMNSIVNPLIYCYRNRRFRNIVLEILCIRNPPAAKTKVGPSQVGAIKKRPVSAPSVRLRSNPPHTQNPSAILSVVATVHPQRSQGHGDSFSMFHPSSSTDSKKSWKVKCNPLNVSDPPQDLIREQYAFNRKNLSKYLTRSASYNESAGSCGTSPRSPASLLKRRHMVRSSLPSVQTFPRLSEAGHGVLRRGAGDEQAARDDGNERRARAANDGKEMAASHHSLPSPKKVIVSDWEPERFPLTENNSCKDHWDKQQGREAGSWGRSGATV</sequence>
<feature type="compositionally biased region" description="Basic and acidic residues" evidence="11">
    <location>
        <begin position="473"/>
        <end position="500"/>
    </location>
</feature>